<feature type="domain" description="Polysaccharide lyase 14" evidence="2">
    <location>
        <begin position="77"/>
        <end position="275"/>
    </location>
</feature>
<dbReference type="Gene3D" id="2.60.120.200">
    <property type="match status" value="1"/>
</dbReference>
<feature type="chain" id="PRO_5020657337" description="Polysaccharide lyase 14 domain-containing protein" evidence="1">
    <location>
        <begin position="35"/>
        <end position="283"/>
    </location>
</feature>
<name>A0A4Q7L2Y1_9PSEU</name>
<protein>
    <recommendedName>
        <fullName evidence="2">Polysaccharide lyase 14 domain-containing protein</fullName>
    </recommendedName>
</protein>
<evidence type="ECO:0000256" key="1">
    <source>
        <dbReference type="SAM" id="SignalP"/>
    </source>
</evidence>
<dbReference type="PANTHER" id="PTHR40124:SF1">
    <property type="entry name" value="DISAGGREGATASE RELATED REPEAT PROTEIN"/>
    <property type="match status" value="1"/>
</dbReference>
<dbReference type="InterPro" id="IPR048958">
    <property type="entry name" value="Polysacc_lyase_14"/>
</dbReference>
<keyword evidence="1" id="KW-0732">Signal</keyword>
<organism evidence="3 4">
    <name type="scientific">Herbihabitans rhizosphaerae</name>
    <dbReference type="NCBI Taxonomy" id="1872711"/>
    <lineage>
        <taxon>Bacteria</taxon>
        <taxon>Bacillati</taxon>
        <taxon>Actinomycetota</taxon>
        <taxon>Actinomycetes</taxon>
        <taxon>Pseudonocardiales</taxon>
        <taxon>Pseudonocardiaceae</taxon>
        <taxon>Herbihabitans</taxon>
    </lineage>
</organism>
<evidence type="ECO:0000313" key="3">
    <source>
        <dbReference type="EMBL" id="RZS43070.1"/>
    </source>
</evidence>
<proteinExistence type="predicted"/>
<evidence type="ECO:0000259" key="2">
    <source>
        <dbReference type="Pfam" id="PF21294"/>
    </source>
</evidence>
<sequence length="283" mass="31229">MRINRHFSKTRRTGLNFGIVFASLLTISTAPGLAATADTPKAAPWTGDFSDFPSTSWKQKWGFVDEGDFGFDRMTPQGQELNVFYGKGSSAPSCKDCPSEGGGQFYTNFRDLGRPDLADAPTVHLRYEVKFPTDWDFGTKGGKLPGLYGGPPGQASGGQHGQAWSTRYMWRVRGDQPKGCLYVYDPSLGDGYGKDVGTGAWNWQSDGQWHSIEQSVDRRTGTLTVWYDNKQVLQENGISQISGIPFAGVFFSTFFGGHATEWGPRRDVNAQFRNFQADTTKIG</sequence>
<reference evidence="3 4" key="1">
    <citation type="submission" date="2019-02" db="EMBL/GenBank/DDBJ databases">
        <title>Genomic Encyclopedia of Type Strains, Phase IV (KMG-IV): sequencing the most valuable type-strain genomes for metagenomic binning, comparative biology and taxonomic classification.</title>
        <authorList>
            <person name="Goeker M."/>
        </authorList>
    </citation>
    <scope>NUCLEOTIDE SEQUENCE [LARGE SCALE GENOMIC DNA]</scope>
    <source>
        <strain evidence="3 4">DSM 101727</strain>
    </source>
</reference>
<dbReference type="EMBL" id="SGWQ01000002">
    <property type="protein sequence ID" value="RZS43070.1"/>
    <property type="molecule type" value="Genomic_DNA"/>
</dbReference>
<evidence type="ECO:0000313" key="4">
    <source>
        <dbReference type="Proteomes" id="UP000294257"/>
    </source>
</evidence>
<dbReference type="Pfam" id="PF21294">
    <property type="entry name" value="Polysacc_lyase_14"/>
    <property type="match status" value="1"/>
</dbReference>
<keyword evidence="4" id="KW-1185">Reference proteome</keyword>
<dbReference type="Proteomes" id="UP000294257">
    <property type="component" value="Unassembled WGS sequence"/>
</dbReference>
<feature type="signal peptide" evidence="1">
    <location>
        <begin position="1"/>
        <end position="34"/>
    </location>
</feature>
<dbReference type="PANTHER" id="PTHR40124">
    <property type="match status" value="1"/>
</dbReference>
<accession>A0A4Q7L2Y1</accession>
<dbReference type="AlphaFoldDB" id="A0A4Q7L2Y1"/>
<comment type="caution">
    <text evidence="3">The sequence shown here is derived from an EMBL/GenBank/DDBJ whole genome shotgun (WGS) entry which is preliminary data.</text>
</comment>
<gene>
    <name evidence="3" type="ORF">EV193_10246</name>
</gene>